<dbReference type="AlphaFoldDB" id="A0A1E2VAY8"/>
<organism evidence="1 2">
    <name type="scientific">Terasakiispira papahanaumokuakeensis</name>
    <dbReference type="NCBI Taxonomy" id="197479"/>
    <lineage>
        <taxon>Bacteria</taxon>
        <taxon>Pseudomonadati</taxon>
        <taxon>Pseudomonadota</taxon>
        <taxon>Gammaproteobacteria</taxon>
        <taxon>Oceanospirillales</taxon>
        <taxon>Terasakiispira</taxon>
    </lineage>
</organism>
<sequence>MNTVIDSWRDLMQEQMHPWQQWQAHLWRSIEVMNHAQFHMVEQYMHFCMSCMRGGEVDSLDDAHHWASVCNQNWCELQKTWIEQIHEPQQLWRDWREEVEALL</sequence>
<dbReference type="Proteomes" id="UP000094291">
    <property type="component" value="Unassembled WGS sequence"/>
</dbReference>
<dbReference type="RefSeq" id="WP_139116592.1">
    <property type="nucleotide sequence ID" value="NZ_MDTQ01000001.1"/>
</dbReference>
<evidence type="ECO:0000313" key="1">
    <source>
        <dbReference type="EMBL" id="ODC03815.1"/>
    </source>
</evidence>
<accession>A0A1E2VAY8</accession>
<keyword evidence="2" id="KW-1185">Reference proteome</keyword>
<comment type="caution">
    <text evidence="1">The sequence shown here is derived from an EMBL/GenBank/DDBJ whole genome shotgun (WGS) entry which is preliminary data.</text>
</comment>
<evidence type="ECO:0000313" key="2">
    <source>
        <dbReference type="Proteomes" id="UP000094291"/>
    </source>
</evidence>
<name>A0A1E2VAY8_9GAMM</name>
<gene>
    <name evidence="1" type="ORF">BFW38_09940</name>
</gene>
<protein>
    <submittedName>
        <fullName evidence="1">Uncharacterized protein</fullName>
    </submittedName>
</protein>
<reference evidence="1 2" key="1">
    <citation type="submission" date="2016-08" db="EMBL/GenBank/DDBJ databases">
        <authorList>
            <person name="Seilhamer J.J."/>
        </authorList>
    </citation>
    <scope>NUCLEOTIDE SEQUENCE [LARGE SCALE GENOMIC DNA]</scope>
    <source>
        <strain evidence="1 2">PH27A</strain>
    </source>
</reference>
<proteinExistence type="predicted"/>
<dbReference type="EMBL" id="MDTQ01000001">
    <property type="protein sequence ID" value="ODC03815.1"/>
    <property type="molecule type" value="Genomic_DNA"/>
</dbReference>